<keyword evidence="2" id="KW-0378">Hydrolase</keyword>
<evidence type="ECO:0000313" key="3">
    <source>
        <dbReference type="Proteomes" id="UP001500604"/>
    </source>
</evidence>
<dbReference type="EMBL" id="BAABFL010000461">
    <property type="protein sequence ID" value="GAA4651725.1"/>
    <property type="molecule type" value="Genomic_DNA"/>
</dbReference>
<sequence length="247" mass="27341">MKQRIVLIAGWGMPSAVMQPLVDKLSGRYTVNVVSLPGFNEQGMIVDTVSWPAMIDALSNYLGGDSVILVGWSMGGQLATLFAAMYPHQVKGLLTLTSNPCFVQRDDWQDGMPETVFAEFEHGVSVSCSQTLKQFAMLCSQGGEQQRETVRFIRKVLVDWEPDAEQLSSLLTLLREADTRSQLADLTCPVTHWVAEQDALVPFSLSRALSERYPTHIIKAVEGGHTFWLETPDIIVSDIDKLVRGNA</sequence>
<dbReference type="Pfam" id="PF12697">
    <property type="entry name" value="Abhydrolase_6"/>
    <property type="match status" value="1"/>
</dbReference>
<organism evidence="2 3">
    <name type="scientific">Kistimonas scapharcae</name>
    <dbReference type="NCBI Taxonomy" id="1036133"/>
    <lineage>
        <taxon>Bacteria</taxon>
        <taxon>Pseudomonadati</taxon>
        <taxon>Pseudomonadota</taxon>
        <taxon>Gammaproteobacteria</taxon>
        <taxon>Oceanospirillales</taxon>
        <taxon>Endozoicomonadaceae</taxon>
        <taxon>Kistimonas</taxon>
    </lineage>
</organism>
<comment type="caution">
    <text evidence="2">The sequence shown here is derived from an EMBL/GenBank/DDBJ whole genome shotgun (WGS) entry which is preliminary data.</text>
</comment>
<proteinExistence type="predicted"/>
<evidence type="ECO:0000259" key="1">
    <source>
        <dbReference type="Pfam" id="PF12697"/>
    </source>
</evidence>
<dbReference type="InterPro" id="IPR029058">
    <property type="entry name" value="AB_hydrolase_fold"/>
</dbReference>
<dbReference type="SUPFAM" id="SSF53474">
    <property type="entry name" value="alpha/beta-Hydrolases"/>
    <property type="match status" value="1"/>
</dbReference>
<gene>
    <name evidence="2" type="ORF">GCM10023116_40090</name>
</gene>
<dbReference type="PANTHER" id="PTHR43798">
    <property type="entry name" value="MONOACYLGLYCEROL LIPASE"/>
    <property type="match status" value="1"/>
</dbReference>
<name>A0ABP8V9P0_9GAMM</name>
<feature type="domain" description="AB hydrolase-1" evidence="1">
    <location>
        <begin position="5"/>
        <end position="236"/>
    </location>
</feature>
<dbReference type="InterPro" id="IPR050266">
    <property type="entry name" value="AB_hydrolase_sf"/>
</dbReference>
<evidence type="ECO:0000313" key="2">
    <source>
        <dbReference type="EMBL" id="GAA4651725.1"/>
    </source>
</evidence>
<keyword evidence="3" id="KW-1185">Reference proteome</keyword>
<dbReference type="InterPro" id="IPR000073">
    <property type="entry name" value="AB_hydrolase_1"/>
</dbReference>
<dbReference type="RefSeq" id="WP_345198156.1">
    <property type="nucleotide sequence ID" value="NZ_BAABFL010000461.1"/>
</dbReference>
<dbReference type="Proteomes" id="UP001500604">
    <property type="component" value="Unassembled WGS sequence"/>
</dbReference>
<accession>A0ABP8V9P0</accession>
<dbReference type="GO" id="GO:0016787">
    <property type="term" value="F:hydrolase activity"/>
    <property type="evidence" value="ECO:0007669"/>
    <property type="project" value="UniProtKB-KW"/>
</dbReference>
<dbReference type="Gene3D" id="3.40.50.1820">
    <property type="entry name" value="alpha/beta hydrolase"/>
    <property type="match status" value="1"/>
</dbReference>
<reference evidence="3" key="1">
    <citation type="journal article" date="2019" name="Int. J. Syst. Evol. Microbiol.">
        <title>The Global Catalogue of Microorganisms (GCM) 10K type strain sequencing project: providing services to taxonomists for standard genome sequencing and annotation.</title>
        <authorList>
            <consortium name="The Broad Institute Genomics Platform"/>
            <consortium name="The Broad Institute Genome Sequencing Center for Infectious Disease"/>
            <person name="Wu L."/>
            <person name="Ma J."/>
        </authorList>
    </citation>
    <scope>NUCLEOTIDE SEQUENCE [LARGE SCALE GENOMIC DNA]</scope>
    <source>
        <strain evidence="3">JCM 17805</strain>
    </source>
</reference>
<protein>
    <submittedName>
        <fullName evidence="2">Alpha/beta fold hydrolase</fullName>
    </submittedName>
</protein>